<dbReference type="AlphaFoldDB" id="A0A4R9L9F4"/>
<keyword evidence="1" id="KW-0812">Transmembrane</keyword>
<reference evidence="2" key="4">
    <citation type="journal article" date="2020" name="Int. J. Syst. Evol. Microbiol.">
        <title>Leptospira yasudae sp. nov. and Leptospira stimsonii sp. nov., two new species of the pathogenic group isolated from environmental sources.</title>
        <authorList>
            <person name="Casanovas-Massana A."/>
            <person name="Hamond C."/>
            <person name="Santos L.A."/>
            <person name="de Oliveira D."/>
            <person name="Hacker K.P."/>
            <person name="Balassiano I."/>
            <person name="Costa F."/>
            <person name="Medeiros M.A."/>
            <person name="Reis M.G."/>
            <person name="Ko A.I."/>
            <person name="Wunder E.A."/>
        </authorList>
    </citation>
    <scope>NUCLEOTIDE SEQUENCE</scope>
    <source>
        <strain evidence="2">AMB6-RJ</strain>
    </source>
</reference>
<sequence length="174" mass="18956">MIRSKSLIVFSLILIAVAGRYFPHPANFSPILAISLFAGAHFASKKLSLVLPVLSLLIGDMIIGFHDLMPVVYGMCLLLVVMGWKLRASSSVGRIVLSSLVGSVAFFAVTNFFVWLTSGMYTLDLNGFAQCYIMAIPFFPNSLLGDLFYTTVLFGAFALIEKAGWLKLAPVPVK</sequence>
<dbReference type="EMBL" id="RQGT01000023">
    <property type="protein sequence ID" value="TGM20289.1"/>
    <property type="molecule type" value="Genomic_DNA"/>
</dbReference>
<keyword evidence="5" id="KW-1185">Reference proteome</keyword>
<evidence type="ECO:0000313" key="4">
    <source>
        <dbReference type="Proteomes" id="UP000266669"/>
    </source>
</evidence>
<keyword evidence="1" id="KW-0472">Membrane</keyword>
<feature type="transmembrane region" description="Helical" evidence="1">
    <location>
        <begin position="138"/>
        <end position="160"/>
    </location>
</feature>
<dbReference type="Proteomes" id="UP000266669">
    <property type="component" value="Unassembled WGS sequence"/>
</dbReference>
<dbReference type="RefSeq" id="WP_118980189.1">
    <property type="nucleotide sequence ID" value="NZ_QHCS01000001.1"/>
</dbReference>
<organism evidence="2 4">
    <name type="scientific">Leptospira stimsonii</name>
    <dbReference type="NCBI Taxonomy" id="2202203"/>
    <lineage>
        <taxon>Bacteria</taxon>
        <taxon>Pseudomonadati</taxon>
        <taxon>Spirochaetota</taxon>
        <taxon>Spirochaetia</taxon>
        <taxon>Leptospirales</taxon>
        <taxon>Leptospiraceae</taxon>
        <taxon>Leptospira</taxon>
    </lineage>
</organism>
<dbReference type="Pfam" id="PF20221">
    <property type="entry name" value="DUF6580"/>
    <property type="match status" value="1"/>
</dbReference>
<reference evidence="3" key="3">
    <citation type="journal article" date="2019" name="PLoS Negl. Trop. Dis.">
        <title>Revisiting the worldwide diversity of Leptospira species in the environment.</title>
        <authorList>
            <person name="Vincent A.T."/>
            <person name="Schiettekatte O."/>
            <person name="Bourhy P."/>
            <person name="Veyrier F.J."/>
            <person name="Picardeau M."/>
        </authorList>
    </citation>
    <scope>NUCLEOTIDE SEQUENCE</scope>
    <source>
        <strain evidence="3">201702407</strain>
    </source>
</reference>
<feature type="transmembrane region" description="Helical" evidence="1">
    <location>
        <begin position="71"/>
        <end position="88"/>
    </location>
</feature>
<dbReference type="EMBL" id="QHCS01000001">
    <property type="protein sequence ID" value="RHX87545.1"/>
    <property type="molecule type" value="Genomic_DNA"/>
</dbReference>
<evidence type="ECO:0000313" key="3">
    <source>
        <dbReference type="EMBL" id="TGM20289.1"/>
    </source>
</evidence>
<name>A0A4R9L9F4_9LEPT</name>
<proteinExistence type="predicted"/>
<feature type="transmembrane region" description="Helical" evidence="1">
    <location>
        <begin position="95"/>
        <end position="118"/>
    </location>
</feature>
<accession>A0A4R9L9F4</accession>
<dbReference type="InterPro" id="IPR046487">
    <property type="entry name" value="DUF6580"/>
</dbReference>
<evidence type="ECO:0000256" key="1">
    <source>
        <dbReference type="SAM" id="Phobius"/>
    </source>
</evidence>
<evidence type="ECO:0008006" key="6">
    <source>
        <dbReference type="Google" id="ProtNLM"/>
    </source>
</evidence>
<comment type="caution">
    <text evidence="2">The sequence shown here is derived from an EMBL/GenBank/DDBJ whole genome shotgun (WGS) entry which is preliminary data.</text>
</comment>
<gene>
    <name evidence="2" type="ORF">DLM78_00580</name>
    <name evidence="3" type="ORF">EHQ90_03005</name>
</gene>
<evidence type="ECO:0000313" key="2">
    <source>
        <dbReference type="EMBL" id="RHX87545.1"/>
    </source>
</evidence>
<evidence type="ECO:0000313" key="5">
    <source>
        <dbReference type="Proteomes" id="UP000297422"/>
    </source>
</evidence>
<protein>
    <recommendedName>
        <fullName evidence="6">Rod shape-determining protein MreD</fullName>
    </recommendedName>
</protein>
<keyword evidence="1" id="KW-1133">Transmembrane helix</keyword>
<dbReference type="Proteomes" id="UP000297422">
    <property type="component" value="Unassembled WGS sequence"/>
</dbReference>
<reference evidence="4" key="1">
    <citation type="submission" date="2018-05" db="EMBL/GenBank/DDBJ databases">
        <title>Leptospira yasudae sp. nov. and Leptospira stimsonii sp. nov., two pathogenic species of the genus Leptospira isolated from environmental sources.</title>
        <authorList>
            <person name="Casanovas-Massana A."/>
            <person name="Hamond C."/>
            <person name="Santos L.A."/>
            <person name="Hacker K.P."/>
            <person name="Balassiano I."/>
            <person name="Medeiros M.A."/>
            <person name="Reis M.G."/>
            <person name="Ko A.I."/>
            <person name="Wunder E.A."/>
        </authorList>
    </citation>
    <scope>NUCLEOTIDE SEQUENCE [LARGE SCALE GENOMIC DNA]</scope>
    <source>
        <strain evidence="4">AMB6-RJ</strain>
    </source>
</reference>
<reference evidence="3" key="2">
    <citation type="submission" date="2018-10" db="EMBL/GenBank/DDBJ databases">
        <authorList>
            <person name="Vincent A.T."/>
            <person name="Schiettekatte O."/>
            <person name="Bourhy P."/>
            <person name="Veyrier F.J."/>
            <person name="Picardeau M."/>
        </authorList>
    </citation>
    <scope>NUCLEOTIDE SEQUENCE</scope>
    <source>
        <strain evidence="3">201702407</strain>
    </source>
</reference>